<dbReference type="EnsemblPlants" id="EMT08778">
    <property type="protein sequence ID" value="EMT08778"/>
    <property type="gene ID" value="F775_13920"/>
</dbReference>
<dbReference type="ExpressionAtlas" id="M8C0T3">
    <property type="expression patterns" value="baseline"/>
</dbReference>
<dbReference type="InterPro" id="IPR007750">
    <property type="entry name" value="DUF674"/>
</dbReference>
<organism evidence="1">
    <name type="scientific">Aegilops tauschii</name>
    <name type="common">Tausch's goatgrass</name>
    <name type="synonym">Aegilops squarrosa</name>
    <dbReference type="NCBI Taxonomy" id="37682"/>
    <lineage>
        <taxon>Eukaryota</taxon>
        <taxon>Viridiplantae</taxon>
        <taxon>Streptophyta</taxon>
        <taxon>Embryophyta</taxon>
        <taxon>Tracheophyta</taxon>
        <taxon>Spermatophyta</taxon>
        <taxon>Magnoliopsida</taxon>
        <taxon>Liliopsida</taxon>
        <taxon>Poales</taxon>
        <taxon>Poaceae</taxon>
        <taxon>BOP clade</taxon>
        <taxon>Pooideae</taxon>
        <taxon>Triticodae</taxon>
        <taxon>Triticeae</taxon>
        <taxon>Triticinae</taxon>
        <taxon>Aegilops</taxon>
    </lineage>
</organism>
<dbReference type="SUPFAM" id="SSF54236">
    <property type="entry name" value="Ubiquitin-like"/>
    <property type="match status" value="1"/>
</dbReference>
<reference evidence="1" key="1">
    <citation type="submission" date="2015-06" db="UniProtKB">
        <authorList>
            <consortium name="EnsemblPlants"/>
        </authorList>
    </citation>
    <scope>IDENTIFICATION</scope>
</reference>
<dbReference type="Pfam" id="PF00240">
    <property type="entry name" value="ubiquitin"/>
    <property type="match status" value="1"/>
</dbReference>
<dbReference type="PANTHER" id="PTHR33103:SF120">
    <property type="entry name" value="UBIQUITIN-LIKE DOMAIN-CONTAINING PROTEIN"/>
    <property type="match status" value="1"/>
</dbReference>
<dbReference type="PANTHER" id="PTHR33103">
    <property type="entry name" value="OS01G0153900 PROTEIN"/>
    <property type="match status" value="1"/>
</dbReference>
<dbReference type="PROSITE" id="PS50053">
    <property type="entry name" value="UBIQUITIN_2"/>
    <property type="match status" value="1"/>
</dbReference>
<accession>M8C0T3</accession>
<dbReference type="InterPro" id="IPR029071">
    <property type="entry name" value="Ubiquitin-like_domsf"/>
</dbReference>
<dbReference type="Gene3D" id="3.10.20.90">
    <property type="entry name" value="Phosphatidylinositol 3-kinase Catalytic Subunit, Chain A, domain 1"/>
    <property type="match status" value="1"/>
</dbReference>
<protein>
    <submittedName>
        <fullName evidence="1">Uncharacterized protein</fullName>
    </submittedName>
</protein>
<dbReference type="SMART" id="SM00213">
    <property type="entry name" value="UBQ"/>
    <property type="match status" value="1"/>
</dbReference>
<dbReference type="InterPro" id="IPR000626">
    <property type="entry name" value="Ubiquitin-like_dom"/>
</dbReference>
<dbReference type="AlphaFoldDB" id="M8C0T3"/>
<evidence type="ECO:0000313" key="1">
    <source>
        <dbReference type="EnsemblPlants" id="EMT08778"/>
    </source>
</evidence>
<dbReference type="FunFam" id="3.10.20.90:FF:000444">
    <property type="entry name" value="Protein CBG19533"/>
    <property type="match status" value="1"/>
</dbReference>
<proteinExistence type="predicted"/>
<dbReference type="Pfam" id="PF05056">
    <property type="entry name" value="DUF674"/>
    <property type="match status" value="2"/>
</dbReference>
<name>M8C0T3_AEGTA</name>
<sequence length="508" mass="55989">MAAINIKLAVDKSCNRVLFADAGSDFVDVLLSFLTLPLSALQCCPAGAPSPGCLSNLCDGVERLSNSRLLKVEACHGMLLTPAHTDEFWWCKSTHIPPGGARLGLSSHSSCKCWLIMARVLHVFEQVGRIGTITDFVDDKQRFVISDDMRIKPASTSSMQSLPQAFGSDGTVHSFEVVEQLVGWEQVLSMLKASPSSNTVLTDAFLANGTDDKAARATVKVKPSINHKILPSDQDAAGFSQESKIKVFFDTREKKVMYAECNHEFIDLLLGFLTYPISCVIKTTGPGTCHLGRWFDNLYGSVTDLLNAKCFTRCLAPMMLLDPSAMPFIALSNMTCHAALNCGCPKDDILPYCFRRELVESGRYVVDDDLLVHQGSAMSVMKHWCGRNKVMVLEMDITIGKPEALALLRAMLTSKAVLTDVFIDRLEEHFSQKKIQIFAKIAKGKTITVEVARADTIATVKSRIKDKVSIPAGCRHELVYGSRYLKDSCTVAECNLVRECTITCEFYK</sequence>
<dbReference type="OMA" id="RWCKSTH"/>